<proteinExistence type="predicted"/>
<dbReference type="AlphaFoldDB" id="A0A821D9P2"/>
<feature type="non-terminal residue" evidence="1">
    <location>
        <position position="1"/>
    </location>
</feature>
<gene>
    <name evidence="1" type="ORF">QYT958_LOCUS12624</name>
</gene>
<dbReference type="Proteomes" id="UP000663848">
    <property type="component" value="Unassembled WGS sequence"/>
</dbReference>
<reference evidence="1" key="1">
    <citation type="submission" date="2021-02" db="EMBL/GenBank/DDBJ databases">
        <authorList>
            <person name="Nowell W R."/>
        </authorList>
    </citation>
    <scope>NUCLEOTIDE SEQUENCE</scope>
</reference>
<name>A0A821D9P2_9BILA</name>
<evidence type="ECO:0000313" key="2">
    <source>
        <dbReference type="Proteomes" id="UP000663848"/>
    </source>
</evidence>
<organism evidence="1 2">
    <name type="scientific">Rotaria socialis</name>
    <dbReference type="NCBI Taxonomy" id="392032"/>
    <lineage>
        <taxon>Eukaryota</taxon>
        <taxon>Metazoa</taxon>
        <taxon>Spiralia</taxon>
        <taxon>Gnathifera</taxon>
        <taxon>Rotifera</taxon>
        <taxon>Eurotatoria</taxon>
        <taxon>Bdelloidea</taxon>
        <taxon>Philodinida</taxon>
        <taxon>Philodinidae</taxon>
        <taxon>Rotaria</taxon>
    </lineage>
</organism>
<protein>
    <submittedName>
        <fullName evidence="1">Uncharacterized protein</fullName>
    </submittedName>
</protein>
<sequence>CSSSFYQQQLAALSPSPPYDNYHQLLVTLEQIRIWFQNRHRLQTLRDSGERSATTQELTAIEQGKIAIDSNE</sequence>
<accession>A0A821D9P2</accession>
<comment type="caution">
    <text evidence="1">The sequence shown here is derived from an EMBL/GenBank/DDBJ whole genome shotgun (WGS) entry which is preliminary data.</text>
</comment>
<evidence type="ECO:0000313" key="1">
    <source>
        <dbReference type="EMBL" id="CAF4617303.1"/>
    </source>
</evidence>
<dbReference type="EMBL" id="CAJOBR010001554">
    <property type="protein sequence ID" value="CAF4617303.1"/>
    <property type="molecule type" value="Genomic_DNA"/>
</dbReference>